<dbReference type="Gene3D" id="3.40.50.200">
    <property type="entry name" value="Peptidase S8/S53 domain"/>
    <property type="match status" value="1"/>
</dbReference>
<dbReference type="PANTHER" id="PTHR42884:SF14">
    <property type="entry name" value="NEUROENDOCRINE CONVERTASE 1"/>
    <property type="match status" value="1"/>
</dbReference>
<dbReference type="InterPro" id="IPR036852">
    <property type="entry name" value="Peptidase_S8/S53_dom_sf"/>
</dbReference>
<keyword evidence="5" id="KW-0720">Serine protease</keyword>
<dbReference type="InterPro" id="IPR008979">
    <property type="entry name" value="Galactose-bd-like_sf"/>
</dbReference>
<dbReference type="InterPro" id="IPR023827">
    <property type="entry name" value="Peptidase_S8_Asp-AS"/>
</dbReference>
<keyword evidence="7" id="KW-0865">Zymogen</keyword>
<dbReference type="Gene3D" id="2.60.120.260">
    <property type="entry name" value="Galactose-binding domain-like"/>
    <property type="match status" value="1"/>
</dbReference>
<evidence type="ECO:0000313" key="12">
    <source>
        <dbReference type="EMBL" id="ELR18985.1"/>
    </source>
</evidence>
<dbReference type="Pfam" id="PF01483">
    <property type="entry name" value="P_proprotein"/>
    <property type="match status" value="1"/>
</dbReference>
<dbReference type="InterPro" id="IPR032815">
    <property type="entry name" value="S8_pro-domain"/>
</dbReference>
<dbReference type="OrthoDB" id="300641at2759"/>
<dbReference type="Pfam" id="PF00082">
    <property type="entry name" value="Peptidase_S8"/>
    <property type="match status" value="1"/>
</dbReference>
<proteinExistence type="inferred from homology"/>
<evidence type="ECO:0000256" key="7">
    <source>
        <dbReference type="ARBA" id="ARBA00023145"/>
    </source>
</evidence>
<feature type="domain" description="P/Homo B" evidence="11">
    <location>
        <begin position="463"/>
        <end position="588"/>
    </location>
</feature>
<dbReference type="GO" id="GO:0004252">
    <property type="term" value="F:serine-type endopeptidase activity"/>
    <property type="evidence" value="ECO:0007669"/>
    <property type="project" value="InterPro"/>
</dbReference>
<sequence length="597" mass="64930">MDRLYSSRRVAWGVIATVLLLVAIFDLPPTAAAAGQPRLSREELGSWGGLHDEDSAGKLQSSGGGGGGERQKRGAAPEEDVEQQQQREEEEEELIAVQVTGGRAGAEEVARRHGMAVVRQVEGLGHQGYFLLRHASHRSKRGQGAPLATADDLHWWEPQVRRKRTKRTADPMWDDQWHLHGHTYSLDVEKLGMWNAGCSGLMGEGMRVSILDDGINPEHPDIVANYWAKGSWDISFNSSNPMPLVPEDGHGTRAAGTAAATADNEVCGAGAAPKARVAGVKVLGKDPDDADEALAIGYMCDHPEEPVHVYSASWGPLDDGRRIEGPGRLMKARQEHCIKEGRGGKGSLYVWAGGNGGFFDDNMNYDGYANSRYTISVGAVNEAGGPAYYSPMAAGVVALVLQANQNLTWRDMQHLVVRTARRITPNHHDWQRNGAGRWFSHYYGYGLLNGAAAAAMARHWVSLPKEQEVMESEMLEVEEAVAEGRVGKYACAFEAFGAVAEIEHVEAWVEATVHEGVGTSTLSLFSPAGTESKLLVDGLNRHTELAWAFTSVAHWGEAPNGTWTLKLCPQHGATLHRWRLRLYGLATPITTQPPPQG</sequence>
<accession>L8H150</accession>
<reference evidence="12 13" key="1">
    <citation type="journal article" date="2013" name="Genome Biol.">
        <title>Genome of Acanthamoeba castellanii highlights extensive lateral gene transfer and early evolution of tyrosine kinase signaling.</title>
        <authorList>
            <person name="Clarke M."/>
            <person name="Lohan A.J."/>
            <person name="Liu B."/>
            <person name="Lagkouvardos I."/>
            <person name="Roy S."/>
            <person name="Zafar N."/>
            <person name="Bertelli C."/>
            <person name="Schilde C."/>
            <person name="Kianianmomeni A."/>
            <person name="Burglin T.R."/>
            <person name="Frech C."/>
            <person name="Turcotte B."/>
            <person name="Kopec K.O."/>
            <person name="Synnott J.M."/>
            <person name="Choo C."/>
            <person name="Paponov I."/>
            <person name="Finkler A."/>
            <person name="Soon Heng Tan C."/>
            <person name="Hutchins A.P."/>
            <person name="Weinmeier T."/>
            <person name="Rattei T."/>
            <person name="Chu J.S."/>
            <person name="Gimenez G."/>
            <person name="Irimia M."/>
            <person name="Rigden D.J."/>
            <person name="Fitzpatrick D.A."/>
            <person name="Lorenzo-Morales J."/>
            <person name="Bateman A."/>
            <person name="Chiu C.H."/>
            <person name="Tang P."/>
            <person name="Hegemann P."/>
            <person name="Fromm H."/>
            <person name="Raoult D."/>
            <person name="Greub G."/>
            <person name="Miranda-Saavedra D."/>
            <person name="Chen N."/>
            <person name="Nash P."/>
            <person name="Ginger M.L."/>
            <person name="Horn M."/>
            <person name="Schaap P."/>
            <person name="Caler L."/>
            <person name="Loftus B."/>
        </authorList>
    </citation>
    <scope>NUCLEOTIDE SEQUENCE [LARGE SCALE GENOMIC DNA]</scope>
    <source>
        <strain evidence="12 13">Neff</strain>
    </source>
</reference>
<evidence type="ECO:0000313" key="13">
    <source>
        <dbReference type="Proteomes" id="UP000011083"/>
    </source>
</evidence>
<keyword evidence="3 10" id="KW-0732">Signal</keyword>
<dbReference type="KEGG" id="acan:ACA1_234230"/>
<evidence type="ECO:0000256" key="3">
    <source>
        <dbReference type="ARBA" id="ARBA00022729"/>
    </source>
</evidence>
<evidence type="ECO:0000256" key="5">
    <source>
        <dbReference type="ARBA" id="ARBA00022825"/>
    </source>
</evidence>
<comment type="similarity">
    <text evidence="1">Belongs to the peptidase S8 family. Furin subfamily.</text>
</comment>
<dbReference type="PANTHER" id="PTHR42884">
    <property type="entry name" value="PROPROTEIN CONVERTASE SUBTILISIN/KEXIN-RELATED"/>
    <property type="match status" value="1"/>
</dbReference>
<feature type="chain" id="PRO_5003990281" evidence="10">
    <location>
        <begin position="34"/>
        <end position="597"/>
    </location>
</feature>
<evidence type="ECO:0000256" key="6">
    <source>
        <dbReference type="ARBA" id="ARBA00022837"/>
    </source>
</evidence>
<dbReference type="SUPFAM" id="SSF54897">
    <property type="entry name" value="Protease propeptides/inhibitors"/>
    <property type="match status" value="1"/>
</dbReference>
<dbReference type="InterPro" id="IPR034182">
    <property type="entry name" value="Kexin/furin"/>
</dbReference>
<feature type="compositionally biased region" description="Acidic residues" evidence="9">
    <location>
        <begin position="77"/>
        <end position="93"/>
    </location>
</feature>
<dbReference type="GeneID" id="14919754"/>
<dbReference type="CDD" id="cd04059">
    <property type="entry name" value="Peptidases_S8_Protein_convertases_Kexins_Furin-like"/>
    <property type="match status" value="1"/>
</dbReference>
<dbReference type="GO" id="GO:0005802">
    <property type="term" value="C:trans-Golgi network"/>
    <property type="evidence" value="ECO:0007669"/>
    <property type="project" value="TreeGrafter"/>
</dbReference>
<evidence type="ECO:0000256" key="4">
    <source>
        <dbReference type="ARBA" id="ARBA00022801"/>
    </source>
</evidence>
<dbReference type="PROSITE" id="PS00136">
    <property type="entry name" value="SUBTILASE_ASP"/>
    <property type="match status" value="1"/>
</dbReference>
<dbReference type="AlphaFoldDB" id="L8H150"/>
<protein>
    <submittedName>
        <fullName evidence="12">Peptidase, S8/S53 subfamily protein</fullName>
    </submittedName>
</protein>
<dbReference type="InterPro" id="IPR000209">
    <property type="entry name" value="Peptidase_S8/S53_dom"/>
</dbReference>
<dbReference type="GO" id="GO:0016485">
    <property type="term" value="P:protein processing"/>
    <property type="evidence" value="ECO:0007669"/>
    <property type="project" value="TreeGrafter"/>
</dbReference>
<comment type="caution">
    <text evidence="8">Lacks conserved residue(s) required for the propagation of feature annotation.</text>
</comment>
<dbReference type="SUPFAM" id="SSF49785">
    <property type="entry name" value="Galactose-binding domain-like"/>
    <property type="match status" value="1"/>
</dbReference>
<keyword evidence="4" id="KW-0378">Hydrolase</keyword>
<evidence type="ECO:0000256" key="9">
    <source>
        <dbReference type="SAM" id="MobiDB-lite"/>
    </source>
</evidence>
<dbReference type="PROSITE" id="PS51829">
    <property type="entry name" value="P_HOMO_B"/>
    <property type="match status" value="1"/>
</dbReference>
<dbReference type="InterPro" id="IPR038466">
    <property type="entry name" value="S8_pro-domain_sf"/>
</dbReference>
<dbReference type="SUPFAM" id="SSF52743">
    <property type="entry name" value="Subtilisin-like"/>
    <property type="match status" value="1"/>
</dbReference>
<dbReference type="InterPro" id="IPR015500">
    <property type="entry name" value="Peptidase_S8_subtilisin-rel"/>
</dbReference>
<feature type="signal peptide" evidence="10">
    <location>
        <begin position="1"/>
        <end position="33"/>
    </location>
</feature>
<keyword evidence="2" id="KW-0645">Protease</keyword>
<feature type="region of interest" description="Disordered" evidence="9">
    <location>
        <begin position="43"/>
        <end position="93"/>
    </location>
</feature>
<feature type="compositionally biased region" description="Basic and acidic residues" evidence="9">
    <location>
        <begin position="43"/>
        <end position="56"/>
    </location>
</feature>
<dbReference type="GO" id="GO:0000139">
    <property type="term" value="C:Golgi membrane"/>
    <property type="evidence" value="ECO:0007669"/>
    <property type="project" value="TreeGrafter"/>
</dbReference>
<dbReference type="InterPro" id="IPR002884">
    <property type="entry name" value="P_dom"/>
</dbReference>
<dbReference type="Pfam" id="PF16470">
    <property type="entry name" value="S8_pro-domain"/>
    <property type="match status" value="1"/>
</dbReference>
<gene>
    <name evidence="12" type="ORF">ACA1_234230</name>
</gene>
<dbReference type="RefSeq" id="XP_004341049.1">
    <property type="nucleotide sequence ID" value="XM_004341001.1"/>
</dbReference>
<evidence type="ECO:0000256" key="8">
    <source>
        <dbReference type="PROSITE-ProRule" id="PRU01240"/>
    </source>
</evidence>
<dbReference type="PROSITE" id="PS51892">
    <property type="entry name" value="SUBTILASE"/>
    <property type="match status" value="1"/>
</dbReference>
<dbReference type="Gene3D" id="3.30.70.850">
    <property type="entry name" value="Peptidase S8, pro-domain"/>
    <property type="match status" value="1"/>
</dbReference>
<dbReference type="EMBL" id="KB007939">
    <property type="protein sequence ID" value="ELR18985.1"/>
    <property type="molecule type" value="Genomic_DNA"/>
</dbReference>
<dbReference type="STRING" id="1257118.L8H150"/>
<evidence type="ECO:0000259" key="11">
    <source>
        <dbReference type="PROSITE" id="PS51829"/>
    </source>
</evidence>
<dbReference type="SMR" id="L8H150"/>
<evidence type="ECO:0000256" key="1">
    <source>
        <dbReference type="ARBA" id="ARBA00005325"/>
    </source>
</evidence>
<evidence type="ECO:0000256" key="2">
    <source>
        <dbReference type="ARBA" id="ARBA00022670"/>
    </source>
</evidence>
<dbReference type="VEuPathDB" id="AmoebaDB:ACA1_234230"/>
<dbReference type="PRINTS" id="PR00723">
    <property type="entry name" value="SUBTILISIN"/>
</dbReference>
<dbReference type="Proteomes" id="UP000011083">
    <property type="component" value="Unassembled WGS sequence"/>
</dbReference>
<name>L8H150_ACACF</name>
<evidence type="ECO:0000256" key="10">
    <source>
        <dbReference type="SAM" id="SignalP"/>
    </source>
</evidence>
<keyword evidence="6" id="KW-0106">Calcium</keyword>
<keyword evidence="13" id="KW-1185">Reference proteome</keyword>
<organism evidence="12 13">
    <name type="scientific">Acanthamoeba castellanii (strain ATCC 30010 / Neff)</name>
    <dbReference type="NCBI Taxonomy" id="1257118"/>
    <lineage>
        <taxon>Eukaryota</taxon>
        <taxon>Amoebozoa</taxon>
        <taxon>Discosea</taxon>
        <taxon>Longamoebia</taxon>
        <taxon>Centramoebida</taxon>
        <taxon>Acanthamoebidae</taxon>
        <taxon>Acanthamoeba</taxon>
    </lineage>
</organism>